<evidence type="ECO:0000256" key="2">
    <source>
        <dbReference type="ARBA" id="ARBA00022980"/>
    </source>
</evidence>
<dbReference type="InterPro" id="IPR023674">
    <property type="entry name" value="Ribosomal_uL1-like"/>
</dbReference>
<proteinExistence type="inferred from homology"/>
<dbReference type="CDD" id="cd00403">
    <property type="entry name" value="Ribosomal_L1"/>
    <property type="match status" value="1"/>
</dbReference>
<keyword evidence="6" id="KW-1185">Reference proteome</keyword>
<dbReference type="EMBL" id="OZ022411">
    <property type="protein sequence ID" value="CAK9441595.1"/>
    <property type="molecule type" value="Genomic_DNA"/>
</dbReference>
<evidence type="ECO:0000313" key="5">
    <source>
        <dbReference type="EMBL" id="CAK9441595.1"/>
    </source>
</evidence>
<dbReference type="PIRSF" id="PIRSF002155">
    <property type="entry name" value="Ribosomal_L1"/>
    <property type="match status" value="1"/>
</dbReference>
<dbReference type="Gene3D" id="3.40.50.790">
    <property type="match status" value="1"/>
</dbReference>
<dbReference type="PANTHER" id="PTHR36427">
    <property type="entry name" value="54S RIBOSOMAL PROTEIN L1, MITOCHONDRIAL"/>
    <property type="match status" value="1"/>
</dbReference>
<accession>A0ABP0ZTL8</accession>
<organism evidence="5 6">
    <name type="scientific">Lodderomyces beijingensis</name>
    <dbReference type="NCBI Taxonomy" id="1775926"/>
    <lineage>
        <taxon>Eukaryota</taxon>
        <taxon>Fungi</taxon>
        <taxon>Dikarya</taxon>
        <taxon>Ascomycota</taxon>
        <taxon>Saccharomycotina</taxon>
        <taxon>Pichiomycetes</taxon>
        <taxon>Debaryomycetaceae</taxon>
        <taxon>Candida/Lodderomyces clade</taxon>
        <taxon>Lodderomyces</taxon>
    </lineage>
</organism>
<name>A0ABP0ZTL8_9ASCO</name>
<keyword evidence="2" id="KW-0689">Ribosomal protein</keyword>
<evidence type="ECO:0000256" key="1">
    <source>
        <dbReference type="ARBA" id="ARBA00010531"/>
    </source>
</evidence>
<keyword evidence="3" id="KW-0687">Ribonucleoprotein</keyword>
<feature type="compositionally biased region" description="Basic and acidic residues" evidence="4">
    <location>
        <begin position="31"/>
        <end position="49"/>
    </location>
</feature>
<evidence type="ECO:0000256" key="4">
    <source>
        <dbReference type="SAM" id="MobiDB-lite"/>
    </source>
</evidence>
<protein>
    <recommendedName>
        <fullName evidence="7">Ribosomal protein</fullName>
    </recommendedName>
</protein>
<dbReference type="Proteomes" id="UP001497383">
    <property type="component" value="Chromosome 7"/>
</dbReference>
<evidence type="ECO:0008006" key="7">
    <source>
        <dbReference type="Google" id="ProtNLM"/>
    </source>
</evidence>
<dbReference type="SUPFAM" id="SSF56808">
    <property type="entry name" value="Ribosomal protein L1"/>
    <property type="match status" value="1"/>
</dbReference>
<sequence>MFSRLLSSPMRHSARSQLARNPMRTAVTQSKEARDETRRQKDKEKKRKLKEELKFQNMEDLPDHPLHMSIADALNTIRSINIGKPAEKTNIACNLFVRQEQGASPINETINIPFPVSKKTKPVVFTSDAGFIEELKDVVDPQHIGGRELLAKFSEGKLDASAFTHAFATSDMEKDLKSVARILGPAGLMPSKKRGTVTDSPSDVLKIVRSFQIKQKNGHVSFLVGNCTFSDYQIMKNLKAISDAIHKTIDDPSTKKKTRTGHCYISSAHSPSLVIDFKP</sequence>
<dbReference type="PANTHER" id="PTHR36427:SF3">
    <property type="entry name" value="LARGE RIBOSOMAL SUBUNIT PROTEIN UL1M"/>
    <property type="match status" value="1"/>
</dbReference>
<gene>
    <name evidence="5" type="ORF">LODBEIA_P54630</name>
</gene>
<reference evidence="5 6" key="1">
    <citation type="submission" date="2024-03" db="EMBL/GenBank/DDBJ databases">
        <authorList>
            <person name="Brejova B."/>
        </authorList>
    </citation>
    <scope>NUCLEOTIDE SEQUENCE [LARGE SCALE GENOMIC DNA]</scope>
    <source>
        <strain evidence="5 6">CBS 14171</strain>
    </source>
</reference>
<dbReference type="Gene3D" id="3.30.190.20">
    <property type="match status" value="1"/>
</dbReference>
<dbReference type="RefSeq" id="XP_066832401.1">
    <property type="nucleotide sequence ID" value="XM_066975798.1"/>
</dbReference>
<evidence type="ECO:0000313" key="6">
    <source>
        <dbReference type="Proteomes" id="UP001497383"/>
    </source>
</evidence>
<feature type="region of interest" description="Disordered" evidence="4">
    <location>
        <begin position="1"/>
        <end position="49"/>
    </location>
</feature>
<dbReference type="GeneID" id="92210659"/>
<dbReference type="InterPro" id="IPR002143">
    <property type="entry name" value="Ribosomal_uL1"/>
</dbReference>
<dbReference type="InterPro" id="IPR028364">
    <property type="entry name" value="Ribosomal_uL1/biogenesis"/>
</dbReference>
<dbReference type="Pfam" id="PF00687">
    <property type="entry name" value="Ribosomal_L1"/>
    <property type="match status" value="1"/>
</dbReference>
<evidence type="ECO:0000256" key="3">
    <source>
        <dbReference type="ARBA" id="ARBA00023274"/>
    </source>
</evidence>
<comment type="similarity">
    <text evidence="1">Belongs to the universal ribosomal protein uL1 family.</text>
</comment>
<dbReference type="InterPro" id="IPR016095">
    <property type="entry name" value="Ribosomal_uL1_3-a/b-sand"/>
</dbReference>